<dbReference type="InterPro" id="IPR036188">
    <property type="entry name" value="FAD/NAD-bd_sf"/>
</dbReference>
<dbReference type="Gene3D" id="3.50.50.60">
    <property type="entry name" value="FAD/NAD(P)-binding domain"/>
    <property type="match status" value="2"/>
</dbReference>
<comment type="similarity">
    <text evidence="1">Belongs to the FAD-binding monooxygenase family.</text>
</comment>
<dbReference type="SUPFAM" id="SSF51905">
    <property type="entry name" value="FAD/NAD(P)-binding domain"/>
    <property type="match status" value="1"/>
</dbReference>
<evidence type="ECO:0000256" key="4">
    <source>
        <dbReference type="ARBA" id="ARBA00023002"/>
    </source>
</evidence>
<dbReference type="PANTHER" id="PTHR42877">
    <property type="entry name" value="L-ORNITHINE N(5)-MONOOXYGENASE-RELATED"/>
    <property type="match status" value="1"/>
</dbReference>
<name>A0A8H3GZ56_9AGAM</name>
<reference evidence="5" key="1">
    <citation type="submission" date="2021-01" db="EMBL/GenBank/DDBJ databases">
        <authorList>
            <person name="Kaushik A."/>
        </authorList>
    </citation>
    <scope>NUCLEOTIDE SEQUENCE</scope>
    <source>
        <strain evidence="5">AG4-R118</strain>
    </source>
</reference>
<dbReference type="AlphaFoldDB" id="A0A8H3GZ56"/>
<dbReference type="GO" id="GO:0050660">
    <property type="term" value="F:flavin adenine dinucleotide binding"/>
    <property type="evidence" value="ECO:0007669"/>
    <property type="project" value="InterPro"/>
</dbReference>
<dbReference type="GO" id="GO:0004499">
    <property type="term" value="F:N,N-dimethylaniline monooxygenase activity"/>
    <property type="evidence" value="ECO:0007669"/>
    <property type="project" value="InterPro"/>
</dbReference>
<evidence type="ECO:0000256" key="1">
    <source>
        <dbReference type="ARBA" id="ARBA00010139"/>
    </source>
</evidence>
<dbReference type="PANTHER" id="PTHR42877:SF5">
    <property type="entry name" value="L-ORNITHINE N(5)-MONOOXYGENASE-RELATED"/>
    <property type="match status" value="1"/>
</dbReference>
<comment type="caution">
    <text evidence="5">The sequence shown here is derived from an EMBL/GenBank/DDBJ whole genome shotgun (WGS) entry which is preliminary data.</text>
</comment>
<evidence type="ECO:0000256" key="2">
    <source>
        <dbReference type="ARBA" id="ARBA00022630"/>
    </source>
</evidence>
<gene>
    <name evidence="5" type="ORF">RDB_LOCUS111787</name>
</gene>
<dbReference type="Proteomes" id="UP000663888">
    <property type="component" value="Unassembled WGS sequence"/>
</dbReference>
<dbReference type="InterPro" id="IPR020946">
    <property type="entry name" value="Flavin_mOase-like"/>
</dbReference>
<sequence length="366" mass="41738">MSKPLEDITPVAIIGAGAKSIGGIMAAINLQQKIGFNDYKIYEKANDVGGTWRQNTYPGCSSDVPVHLFSLSTEPNPDWDYLFGSHSEIQAYWKNLAKKHDIESRISYGSEMTSAVWNEDTSDYTLNIKNIQTGGVRRVKAKVVISAIGIFHHPRWPDIPGRESFRGVSLHAQAWDHSVKMSGKRVGLIGNGCAGSQILPVISEDSSTTVTNFCRTPSWYVGRSQVKIPERLKWLFRNIPATLKIFRYLLAGFIEFNYQSLRNYPWTRYFQKRMQKYAIQYIRKTAPERYHADLVPSYRRKYELDILCFATGFEVERSFVLDIRGLGGLTLREYYDREGGPTGYLGTTIPWFPNWFTLFGPNTIGR</sequence>
<dbReference type="GO" id="GO:0050661">
    <property type="term" value="F:NADP binding"/>
    <property type="evidence" value="ECO:0007669"/>
    <property type="project" value="InterPro"/>
</dbReference>
<keyword evidence="4" id="KW-0560">Oxidoreductase</keyword>
<dbReference type="EMBL" id="CAJMWX010001195">
    <property type="protein sequence ID" value="CAE6473701.1"/>
    <property type="molecule type" value="Genomic_DNA"/>
</dbReference>
<organism evidence="5 6">
    <name type="scientific">Rhizoctonia solani</name>
    <dbReference type="NCBI Taxonomy" id="456999"/>
    <lineage>
        <taxon>Eukaryota</taxon>
        <taxon>Fungi</taxon>
        <taxon>Dikarya</taxon>
        <taxon>Basidiomycota</taxon>
        <taxon>Agaricomycotina</taxon>
        <taxon>Agaricomycetes</taxon>
        <taxon>Cantharellales</taxon>
        <taxon>Ceratobasidiaceae</taxon>
        <taxon>Rhizoctonia</taxon>
    </lineage>
</organism>
<accession>A0A8H3GZ56</accession>
<proteinExistence type="inferred from homology"/>
<keyword evidence="3" id="KW-0274">FAD</keyword>
<evidence type="ECO:0000313" key="5">
    <source>
        <dbReference type="EMBL" id="CAE6473701.1"/>
    </source>
</evidence>
<dbReference type="InterPro" id="IPR051209">
    <property type="entry name" value="FAD-bind_Monooxygenase_sf"/>
</dbReference>
<keyword evidence="2" id="KW-0285">Flavoprotein</keyword>
<evidence type="ECO:0000256" key="3">
    <source>
        <dbReference type="ARBA" id="ARBA00022827"/>
    </source>
</evidence>
<protein>
    <submittedName>
        <fullName evidence="5">Uncharacterized protein</fullName>
    </submittedName>
</protein>
<dbReference type="Pfam" id="PF00743">
    <property type="entry name" value="FMO-like"/>
    <property type="match status" value="1"/>
</dbReference>
<evidence type="ECO:0000313" key="6">
    <source>
        <dbReference type="Proteomes" id="UP000663888"/>
    </source>
</evidence>